<dbReference type="Proteomes" id="UP000070475">
    <property type="component" value="Unassembled WGS sequence"/>
</dbReference>
<dbReference type="SUPFAM" id="SSF55383">
    <property type="entry name" value="Copper amine oxidase, domain N"/>
    <property type="match status" value="1"/>
</dbReference>
<dbReference type="InterPro" id="IPR036582">
    <property type="entry name" value="Mao_N_sf"/>
</dbReference>
<dbReference type="Gene3D" id="3.30.457.10">
    <property type="entry name" value="Copper amine oxidase-like, N-terminal domain"/>
    <property type="match status" value="1"/>
</dbReference>
<proteinExistence type="predicted"/>
<accession>A0A132TZU1</accession>
<dbReference type="PATRIC" id="fig|483937.3.peg.2127"/>
<name>A0A132TZU1_9BACL</name>
<dbReference type="Pfam" id="PF07833">
    <property type="entry name" value="Cu_amine_oxidN1"/>
    <property type="match status" value="1"/>
</dbReference>
<protein>
    <recommendedName>
        <fullName evidence="2">Copper amine oxidase-like N-terminal domain-containing protein</fullName>
    </recommendedName>
</protein>
<keyword evidence="1" id="KW-0732">Signal</keyword>
<dbReference type="EMBL" id="LIRB01000130">
    <property type="protein sequence ID" value="KWX76643.1"/>
    <property type="molecule type" value="Genomic_DNA"/>
</dbReference>
<evidence type="ECO:0000313" key="3">
    <source>
        <dbReference type="EMBL" id="KWX76643.1"/>
    </source>
</evidence>
<keyword evidence="4" id="KW-1185">Reference proteome</keyword>
<dbReference type="AlphaFoldDB" id="A0A132TZU1"/>
<comment type="caution">
    <text evidence="3">The sequence shown here is derived from an EMBL/GenBank/DDBJ whole genome shotgun (WGS) entry which is preliminary data.</text>
</comment>
<reference evidence="3 4" key="1">
    <citation type="submission" date="2015-08" db="EMBL/GenBank/DDBJ databases">
        <title>Genomes of Paenibacillus riograndensis.</title>
        <authorList>
            <person name="Sant'Anna F.H."/>
            <person name="Souza R."/>
            <person name="Ambrosini A."/>
            <person name="Bach E."/>
            <person name="Fernandes G."/>
            <person name="Balsanelli E."/>
            <person name="Baura V.A."/>
            <person name="Pedrosa F.O."/>
            <person name="Souza E.M."/>
            <person name="Passaglia L."/>
        </authorList>
    </citation>
    <scope>NUCLEOTIDE SEQUENCE [LARGE SCALE GENOMIC DNA]</scope>
    <source>
        <strain evidence="3 4">CAS34</strain>
    </source>
</reference>
<evidence type="ECO:0000256" key="1">
    <source>
        <dbReference type="SAM" id="SignalP"/>
    </source>
</evidence>
<dbReference type="RefSeq" id="WP_060861008.1">
    <property type="nucleotide sequence ID" value="NZ_LIRB01000130.1"/>
</dbReference>
<dbReference type="InterPro" id="IPR012854">
    <property type="entry name" value="Cu_amine_oxidase-like_N"/>
</dbReference>
<sequence length="296" mass="32361">MKKYFKPSLLAILVLAALSGKAIASGSGSISIDVNNDRIDTDAASYIDHGTTIVPLNVLQKIPGISVAWNNSNKTVTIVQNKKTITLVAGQNSAAIGSNRVKLPVASLIKNGRVMVPLRFIAEAADAYIGWNPYTRNVHVVKPTPEMIEKTKSSNLAEARQATLKLPTVRLLKPITQGVGSDSKYYYFPEGKADQIFMTIGNGVEYLEAINGHLEQKWVARFDGKGTIKGPFFLPDIAEEVGKQPAISSDRITFFKQILPIGEADYGFIEKNGQITTLGHHDMPGLYDFFVIPEEK</sequence>
<feature type="signal peptide" evidence="1">
    <location>
        <begin position="1"/>
        <end position="24"/>
    </location>
</feature>
<feature type="chain" id="PRO_5007454514" description="Copper amine oxidase-like N-terminal domain-containing protein" evidence="1">
    <location>
        <begin position="25"/>
        <end position="296"/>
    </location>
</feature>
<gene>
    <name evidence="3" type="ORF">AMQ84_15005</name>
</gene>
<feature type="domain" description="Copper amine oxidase-like N-terminal" evidence="2">
    <location>
        <begin position="34"/>
        <end position="139"/>
    </location>
</feature>
<evidence type="ECO:0000313" key="4">
    <source>
        <dbReference type="Proteomes" id="UP000070475"/>
    </source>
</evidence>
<organism evidence="3 4">
    <name type="scientific">Paenibacillus riograndensis</name>
    <dbReference type="NCBI Taxonomy" id="483937"/>
    <lineage>
        <taxon>Bacteria</taxon>
        <taxon>Bacillati</taxon>
        <taxon>Bacillota</taxon>
        <taxon>Bacilli</taxon>
        <taxon>Bacillales</taxon>
        <taxon>Paenibacillaceae</taxon>
        <taxon>Paenibacillus</taxon>
        <taxon>Paenibacillus sonchi group</taxon>
    </lineage>
</organism>
<dbReference type="OrthoDB" id="2005648at2"/>
<evidence type="ECO:0000259" key="2">
    <source>
        <dbReference type="Pfam" id="PF07833"/>
    </source>
</evidence>